<dbReference type="AlphaFoldDB" id="A0A1M5NQ45"/>
<dbReference type="InterPro" id="IPR012373">
    <property type="entry name" value="Ferrdict_sens_TM"/>
</dbReference>
<dbReference type="InterPro" id="IPR006860">
    <property type="entry name" value="FecR"/>
</dbReference>
<evidence type="ECO:0000313" key="4">
    <source>
        <dbReference type="EMBL" id="SHG91073.1"/>
    </source>
</evidence>
<dbReference type="Proteomes" id="UP000184532">
    <property type="component" value="Unassembled WGS sequence"/>
</dbReference>
<organism evidence="4 5">
    <name type="scientific">Flagellimonas flava</name>
    <dbReference type="NCBI Taxonomy" id="570519"/>
    <lineage>
        <taxon>Bacteria</taxon>
        <taxon>Pseudomonadati</taxon>
        <taxon>Bacteroidota</taxon>
        <taxon>Flavobacteriia</taxon>
        <taxon>Flavobacteriales</taxon>
        <taxon>Flavobacteriaceae</taxon>
        <taxon>Flagellimonas</taxon>
    </lineage>
</organism>
<feature type="domain" description="Protein FecR C-terminal" evidence="3">
    <location>
        <begin position="306"/>
        <end position="374"/>
    </location>
</feature>
<reference evidence="5" key="1">
    <citation type="submission" date="2016-11" db="EMBL/GenBank/DDBJ databases">
        <authorList>
            <person name="Varghese N."/>
            <person name="Submissions S."/>
        </authorList>
    </citation>
    <scope>NUCLEOTIDE SEQUENCE [LARGE SCALE GENOMIC DNA]</scope>
    <source>
        <strain evidence="5">DSM 22638</strain>
    </source>
</reference>
<evidence type="ECO:0000259" key="3">
    <source>
        <dbReference type="Pfam" id="PF16344"/>
    </source>
</evidence>
<feature type="domain" description="FecR protein" evidence="2">
    <location>
        <begin position="164"/>
        <end position="262"/>
    </location>
</feature>
<dbReference type="STRING" id="570519.SAMN04488116_2895"/>
<evidence type="ECO:0000259" key="2">
    <source>
        <dbReference type="Pfam" id="PF04773"/>
    </source>
</evidence>
<dbReference type="Pfam" id="PF04773">
    <property type="entry name" value="FecR"/>
    <property type="match status" value="1"/>
</dbReference>
<dbReference type="RefSeq" id="WP_073180880.1">
    <property type="nucleotide sequence ID" value="NZ_FQWL01000005.1"/>
</dbReference>
<evidence type="ECO:0000256" key="1">
    <source>
        <dbReference type="SAM" id="Phobius"/>
    </source>
</evidence>
<accession>A0A1M5NQ45</accession>
<proteinExistence type="predicted"/>
<dbReference type="Pfam" id="PF16344">
    <property type="entry name" value="FecR_C"/>
    <property type="match status" value="1"/>
</dbReference>
<dbReference type="Gene3D" id="2.60.120.1440">
    <property type="match status" value="1"/>
</dbReference>
<dbReference type="Gene3D" id="3.55.50.30">
    <property type="match status" value="1"/>
</dbReference>
<keyword evidence="5" id="KW-1185">Reference proteome</keyword>
<dbReference type="GO" id="GO:0016989">
    <property type="term" value="F:sigma factor antagonist activity"/>
    <property type="evidence" value="ECO:0007669"/>
    <property type="project" value="TreeGrafter"/>
</dbReference>
<dbReference type="PANTHER" id="PTHR30273">
    <property type="entry name" value="PERIPLASMIC SIGNAL SENSOR AND SIGMA FACTOR ACTIVATOR FECR-RELATED"/>
    <property type="match status" value="1"/>
</dbReference>
<feature type="transmembrane region" description="Helical" evidence="1">
    <location>
        <begin position="72"/>
        <end position="91"/>
    </location>
</feature>
<gene>
    <name evidence="4" type="ORF">SAMN04488116_2895</name>
</gene>
<dbReference type="InterPro" id="IPR032508">
    <property type="entry name" value="FecR_C"/>
</dbReference>
<keyword evidence="1" id="KW-1133">Transmembrane helix</keyword>
<dbReference type="PANTHER" id="PTHR30273:SF2">
    <property type="entry name" value="PROTEIN FECR"/>
    <property type="match status" value="1"/>
</dbReference>
<evidence type="ECO:0000313" key="5">
    <source>
        <dbReference type="Proteomes" id="UP000184532"/>
    </source>
</evidence>
<sequence length="375" mass="42510">MEFKLILKKLNNTLTKDEARIFQEWISESETHRAYFQKVKENHLKSPEAIDVRTGWKSVDSQLKSKKRTIMYWKYAAAAVLLVLLSLPFLFTKQEPITEPIVNVPTETIEIGSDKATLTLEDGTKVPLEKGKTFRTTALTSNGQQVVYSKPVADKTQTPTYNTLTIPRGGQFYIVLSDETKVWLNSDSELRYPVAFSPNQPRKVELVYGEAYFEVSPSTQNHGTHFLVATQEQEVDVLGTEFNIKAFKEDDFIETTLVNGKVAIRNGGNVNNLSPGFQSKLDKGSQQISIAPADIYNTISWKNGLFSFKNMALKDIMTVLSRWYDVEVEIRNTSVENISFHGVFNRNQDLENILSIIENTNEAKFTTKGKTIMVE</sequence>
<keyword evidence="1" id="KW-0812">Transmembrane</keyword>
<dbReference type="PIRSF" id="PIRSF018266">
    <property type="entry name" value="FecR"/>
    <property type="match status" value="1"/>
</dbReference>
<protein>
    <submittedName>
        <fullName evidence="4">FecR family protein</fullName>
    </submittedName>
</protein>
<name>A0A1M5NQ45_9FLAO</name>
<keyword evidence="1" id="KW-0472">Membrane</keyword>
<dbReference type="OrthoDB" id="649666at2"/>
<dbReference type="EMBL" id="FQWL01000005">
    <property type="protein sequence ID" value="SHG91073.1"/>
    <property type="molecule type" value="Genomic_DNA"/>
</dbReference>